<dbReference type="GeneTree" id="ENSGT01140000282522"/>
<dbReference type="PROSITE" id="PS50835">
    <property type="entry name" value="IG_LIKE"/>
    <property type="match status" value="1"/>
</dbReference>
<keyword evidence="10" id="KW-0175">Coiled coil</keyword>
<feature type="domain" description="Ig-like" evidence="12">
    <location>
        <begin position="4"/>
        <end position="111"/>
    </location>
</feature>
<evidence type="ECO:0000256" key="11">
    <source>
        <dbReference type="SAM" id="MobiDB-lite"/>
    </source>
</evidence>
<dbReference type="Proteomes" id="UP000018467">
    <property type="component" value="Unassembled WGS sequence"/>
</dbReference>
<dbReference type="InterPro" id="IPR013106">
    <property type="entry name" value="Ig_V-set"/>
</dbReference>
<feature type="region of interest" description="Disordered" evidence="11">
    <location>
        <begin position="594"/>
        <end position="621"/>
    </location>
</feature>
<feature type="compositionally biased region" description="Polar residues" evidence="11">
    <location>
        <begin position="230"/>
        <end position="241"/>
    </location>
</feature>
<evidence type="ECO:0000256" key="7">
    <source>
        <dbReference type="ARBA" id="ARBA00023157"/>
    </source>
</evidence>
<accession>A0A3B1ILJ6</accession>
<name>A0A3B1ILJ6_ASTMX</name>
<keyword evidence="8" id="KW-0325">Glycoprotein</keyword>
<dbReference type="PANTHER" id="PTHR10903">
    <property type="entry name" value="GTPASE, IMAP FAMILY MEMBER-RELATED"/>
    <property type="match status" value="1"/>
</dbReference>
<dbReference type="InterPro" id="IPR003599">
    <property type="entry name" value="Ig_sub"/>
</dbReference>
<dbReference type="SUPFAM" id="SSF48726">
    <property type="entry name" value="Immunoglobulin"/>
    <property type="match status" value="1"/>
</dbReference>
<dbReference type="Gene3D" id="3.40.50.300">
    <property type="entry name" value="P-loop containing nucleotide triphosphate hydrolases"/>
    <property type="match status" value="1"/>
</dbReference>
<dbReference type="FunFam" id="2.60.40.10:FF:000142">
    <property type="entry name" value="V-set domain-containing T-cell activation inhibitor 1"/>
    <property type="match status" value="1"/>
</dbReference>
<feature type="compositionally biased region" description="Basic and acidic residues" evidence="11">
    <location>
        <begin position="457"/>
        <end position="475"/>
    </location>
</feature>
<organism evidence="14 15">
    <name type="scientific">Astyanax mexicanus</name>
    <name type="common">Blind cave fish</name>
    <name type="synonym">Astyanax fasciatus mexicanus</name>
    <dbReference type="NCBI Taxonomy" id="7994"/>
    <lineage>
        <taxon>Eukaryota</taxon>
        <taxon>Metazoa</taxon>
        <taxon>Chordata</taxon>
        <taxon>Craniata</taxon>
        <taxon>Vertebrata</taxon>
        <taxon>Euteleostomi</taxon>
        <taxon>Actinopterygii</taxon>
        <taxon>Neopterygii</taxon>
        <taxon>Teleostei</taxon>
        <taxon>Ostariophysi</taxon>
        <taxon>Characiformes</taxon>
        <taxon>Characoidei</taxon>
        <taxon>Acestrorhamphidae</taxon>
        <taxon>Acestrorhamphinae</taxon>
        <taxon>Astyanax</taxon>
    </lineage>
</organism>
<reference evidence="15" key="2">
    <citation type="journal article" date="2014" name="Nat. Commun.">
        <title>The cavefish genome reveals candidate genes for eye loss.</title>
        <authorList>
            <person name="McGaugh S.E."/>
            <person name="Gross J.B."/>
            <person name="Aken B."/>
            <person name="Blin M."/>
            <person name="Borowsky R."/>
            <person name="Chalopin D."/>
            <person name="Hinaux H."/>
            <person name="Jeffery W.R."/>
            <person name="Keene A."/>
            <person name="Ma L."/>
            <person name="Minx P."/>
            <person name="Murphy D."/>
            <person name="O'Quin K.E."/>
            <person name="Retaux S."/>
            <person name="Rohner N."/>
            <person name="Searle S.M."/>
            <person name="Stahl B.A."/>
            <person name="Tabin C."/>
            <person name="Volff J.N."/>
            <person name="Yoshizawa M."/>
            <person name="Warren W.C."/>
        </authorList>
    </citation>
    <scope>NUCLEOTIDE SEQUENCE [LARGE SCALE GENOMIC DNA]</scope>
    <source>
        <strain evidence="15">female</strain>
    </source>
</reference>
<evidence type="ECO:0000256" key="2">
    <source>
        <dbReference type="ARBA" id="ARBA00008535"/>
    </source>
</evidence>
<dbReference type="Gene3D" id="2.60.40.10">
    <property type="entry name" value="Immunoglobulins"/>
    <property type="match status" value="1"/>
</dbReference>
<evidence type="ECO:0000256" key="6">
    <source>
        <dbReference type="ARBA" id="ARBA00023136"/>
    </source>
</evidence>
<feature type="region of interest" description="Disordered" evidence="11">
    <location>
        <begin position="162"/>
        <end position="193"/>
    </location>
</feature>
<keyword evidence="4" id="KW-0547">Nucleotide-binding</keyword>
<proteinExistence type="inferred from homology"/>
<keyword evidence="7" id="KW-1015">Disulfide bond</keyword>
<reference evidence="14" key="4">
    <citation type="submission" date="2025-09" db="UniProtKB">
        <authorList>
            <consortium name="Ensembl"/>
        </authorList>
    </citation>
    <scope>IDENTIFICATION</scope>
</reference>
<keyword evidence="5" id="KW-0342">GTP-binding</keyword>
<dbReference type="SUPFAM" id="SSF52540">
    <property type="entry name" value="P-loop containing nucleoside triphosphate hydrolases"/>
    <property type="match status" value="1"/>
</dbReference>
<feature type="region of interest" description="Disordered" evidence="11">
    <location>
        <begin position="217"/>
        <end position="249"/>
    </location>
</feature>
<keyword evidence="3" id="KW-0732">Signal</keyword>
<dbReference type="FunFam" id="3.40.50.300:FF:002274">
    <property type="entry name" value="Si:dkeyp-69e1.8"/>
    <property type="match status" value="1"/>
</dbReference>
<sequence length="621" mass="71146">MAAPSTSEFKLTGPQDDECQSGSVTLSCLLSPELSAVGMEIRWFKETDCVCLYKNGKVTEGRSYEDRVSLITQELQRGNVSLQIRNCDRSDTGYYLCQVTDGNTTEECTIGVFGPFSNISELKGVSSGGEIGEGEAVLISQENRNWTEEERVKMMQSALLTVSGETPGGPPRRRNSITKLPPKMSGERCSAVSPASGPAAELRLVLLGRTGCGKSAAGNSILGREERSQAGASTVRQQSESRQGEVAGRQVTVVETPDCFCPGLSLEELRQNVEHCVRLSAPGPHAFLLVLPVKQSTGEERGMLEKMEEMFGERCWRNTMILFTVTDEVQEKSIEDFIQSGNQEVQRLVEKCGNRFHCLNIKESGDGSQISELLEKMEKMVEENREKFYSSEIYLETQSQIRAMETKIMREREEKRMMEEKEIKEKLENEMKNSLRKIEGTVQEHEGEIKQLNNRTTELERRMKEERDEEKKRELERELKRELEKRTEMEEKVKELKEKREKEKTEMEERHRQEMEEIRETYEGEARIEAERNLMKIILPELQKNILLSKLKMQEEFSRQMEEKNEEMQKLKQNFSQLKETHSLLEEVYERTVKLSSDSERAPPAAEGGSKGFSQRFKDLF</sequence>
<keyword evidence="6" id="KW-0472">Membrane</keyword>
<evidence type="ECO:0000256" key="4">
    <source>
        <dbReference type="ARBA" id="ARBA00022741"/>
    </source>
</evidence>
<evidence type="ECO:0000313" key="15">
    <source>
        <dbReference type="Proteomes" id="UP000018467"/>
    </source>
</evidence>
<dbReference type="GO" id="GO:1903037">
    <property type="term" value="P:regulation of leukocyte cell-cell adhesion"/>
    <property type="evidence" value="ECO:0007669"/>
    <property type="project" value="UniProtKB-ARBA"/>
</dbReference>
<dbReference type="Pfam" id="PF07686">
    <property type="entry name" value="V-set"/>
    <property type="match status" value="1"/>
</dbReference>
<evidence type="ECO:0000256" key="5">
    <source>
        <dbReference type="ARBA" id="ARBA00023134"/>
    </source>
</evidence>
<evidence type="ECO:0000256" key="10">
    <source>
        <dbReference type="SAM" id="Coils"/>
    </source>
</evidence>
<reference evidence="14" key="3">
    <citation type="submission" date="2025-08" db="UniProtKB">
        <authorList>
            <consortium name="Ensembl"/>
        </authorList>
    </citation>
    <scope>IDENTIFICATION</scope>
</reference>
<dbReference type="GO" id="GO:0005525">
    <property type="term" value="F:GTP binding"/>
    <property type="evidence" value="ECO:0007669"/>
    <property type="project" value="UniProtKB-KW"/>
</dbReference>
<comment type="subcellular location">
    <subcellularLocation>
        <location evidence="1">Membrane</location>
    </subcellularLocation>
</comment>
<evidence type="ECO:0000256" key="3">
    <source>
        <dbReference type="ARBA" id="ARBA00022729"/>
    </source>
</evidence>
<reference evidence="15" key="1">
    <citation type="submission" date="2013-03" db="EMBL/GenBank/DDBJ databases">
        <authorList>
            <person name="Jeffery W."/>
            <person name="Warren W."/>
            <person name="Wilson R.K."/>
        </authorList>
    </citation>
    <scope>NUCLEOTIDE SEQUENCE</scope>
    <source>
        <strain evidence="15">female</strain>
    </source>
</reference>
<dbReference type="CDD" id="cd01852">
    <property type="entry name" value="AIG1"/>
    <property type="match status" value="1"/>
</dbReference>
<evidence type="ECO:0000259" key="13">
    <source>
        <dbReference type="PROSITE" id="PS51720"/>
    </source>
</evidence>
<dbReference type="InterPro" id="IPR045058">
    <property type="entry name" value="GIMA/IAN/Toc"/>
</dbReference>
<evidence type="ECO:0000313" key="14">
    <source>
        <dbReference type="Ensembl" id="ENSAMXP00000030099.1"/>
    </source>
</evidence>
<dbReference type="GO" id="GO:0016020">
    <property type="term" value="C:membrane"/>
    <property type="evidence" value="ECO:0007669"/>
    <property type="project" value="UniProtKB-SubCell"/>
</dbReference>
<dbReference type="AlphaFoldDB" id="A0A3B1ILJ6"/>
<dbReference type="PROSITE" id="PS51720">
    <property type="entry name" value="G_AIG1"/>
    <property type="match status" value="1"/>
</dbReference>
<evidence type="ECO:0000256" key="9">
    <source>
        <dbReference type="ARBA" id="ARBA00023319"/>
    </source>
</evidence>
<dbReference type="GO" id="GO:0050863">
    <property type="term" value="P:regulation of T cell activation"/>
    <property type="evidence" value="ECO:0007669"/>
    <property type="project" value="UniProtKB-ARBA"/>
</dbReference>
<dbReference type="InterPro" id="IPR007110">
    <property type="entry name" value="Ig-like_dom"/>
</dbReference>
<dbReference type="SMART" id="SM00409">
    <property type="entry name" value="IG"/>
    <property type="match status" value="1"/>
</dbReference>
<dbReference type="PANTHER" id="PTHR10903:SF167">
    <property type="entry name" value="GTPASE IMAP FAMILY MEMBER 6-RELATED"/>
    <property type="match status" value="1"/>
</dbReference>
<dbReference type="Bgee" id="ENSAMXG00000040835">
    <property type="expression patterns" value="Expressed in zone of skin and 13 other cell types or tissues"/>
</dbReference>
<feature type="region of interest" description="Disordered" evidence="11">
    <location>
        <begin position="455"/>
        <end position="475"/>
    </location>
</feature>
<dbReference type="InterPro" id="IPR006703">
    <property type="entry name" value="G_AIG1"/>
</dbReference>
<dbReference type="InterPro" id="IPR036179">
    <property type="entry name" value="Ig-like_dom_sf"/>
</dbReference>
<comment type="similarity">
    <text evidence="2">Belongs to the TRAFAC class TrmE-Era-EngA-EngB-Septin-like GTPase superfamily. AIG1/Toc34/Toc159-like paraseptin GTPase family. IAN subfamily.</text>
</comment>
<dbReference type="Pfam" id="PF04548">
    <property type="entry name" value="AIG1"/>
    <property type="match status" value="1"/>
</dbReference>
<keyword evidence="15" id="KW-1185">Reference proteome</keyword>
<feature type="domain" description="AIG1-type G" evidence="13">
    <location>
        <begin position="199"/>
        <end position="398"/>
    </location>
</feature>
<evidence type="ECO:0000259" key="12">
    <source>
        <dbReference type="PROSITE" id="PS50835"/>
    </source>
</evidence>
<protein>
    <submittedName>
        <fullName evidence="14">Trichohyalin-like</fullName>
    </submittedName>
</protein>
<dbReference type="SMART" id="SM00406">
    <property type="entry name" value="IGv"/>
    <property type="match status" value="1"/>
</dbReference>
<keyword evidence="9" id="KW-0393">Immunoglobulin domain</keyword>
<dbReference type="InterPro" id="IPR013783">
    <property type="entry name" value="Ig-like_fold"/>
</dbReference>
<dbReference type="InterPro" id="IPR027417">
    <property type="entry name" value="P-loop_NTPase"/>
</dbReference>
<evidence type="ECO:0000256" key="1">
    <source>
        <dbReference type="ARBA" id="ARBA00004370"/>
    </source>
</evidence>
<evidence type="ECO:0000256" key="8">
    <source>
        <dbReference type="ARBA" id="ARBA00023180"/>
    </source>
</evidence>
<feature type="coiled-coil region" evidence="10">
    <location>
        <begin position="554"/>
        <end position="588"/>
    </location>
</feature>
<dbReference type="Ensembl" id="ENSAMXT00000038589.1">
    <property type="protein sequence ID" value="ENSAMXP00000030099.1"/>
    <property type="gene ID" value="ENSAMXG00000040835.1"/>
</dbReference>